<comment type="catalytic activity">
    <reaction evidence="11">
        <text>ATP + H2O = ADP + phosphate + H(+)</text>
        <dbReference type="Rhea" id="RHEA:13065"/>
        <dbReference type="ChEBI" id="CHEBI:15377"/>
        <dbReference type="ChEBI" id="CHEBI:15378"/>
        <dbReference type="ChEBI" id="CHEBI:30616"/>
        <dbReference type="ChEBI" id="CHEBI:43474"/>
        <dbReference type="ChEBI" id="CHEBI:456216"/>
    </reaction>
</comment>
<evidence type="ECO:0000256" key="10">
    <source>
        <dbReference type="ARBA" id="ARBA00022884"/>
    </source>
</evidence>
<dbReference type="PROSITE" id="PS50893">
    <property type="entry name" value="ABC_TRANSPORTER_2"/>
    <property type="match status" value="2"/>
</dbReference>
<dbReference type="CDD" id="cd03221">
    <property type="entry name" value="ABCF_EF-3"/>
    <property type="match status" value="1"/>
</dbReference>
<dbReference type="InterPro" id="IPR021133">
    <property type="entry name" value="HEAT_type_2"/>
</dbReference>
<evidence type="ECO:0000256" key="14">
    <source>
        <dbReference type="PROSITE-ProRule" id="PRU00103"/>
    </source>
</evidence>
<dbReference type="GO" id="GO:0003746">
    <property type="term" value="F:translation elongation factor activity"/>
    <property type="evidence" value="ECO:0007669"/>
    <property type="project" value="UniProtKB-KW"/>
</dbReference>
<dbReference type="GeneID" id="24096383"/>
<dbReference type="FunFam" id="3.40.50.300:FF:000193">
    <property type="entry name" value="Probable Elongation factor 3"/>
    <property type="match status" value="1"/>
</dbReference>
<evidence type="ECO:0000256" key="5">
    <source>
        <dbReference type="ARBA" id="ARBA00022737"/>
    </source>
</evidence>
<dbReference type="InParanoid" id="J4HW15"/>
<feature type="repeat" description="HEAT" evidence="14">
    <location>
        <begin position="96"/>
        <end position="132"/>
    </location>
</feature>
<keyword evidence="7" id="KW-0648">Protein biosynthesis</keyword>
<organism evidence="18 19">
    <name type="scientific">Fibroporia radiculosa</name>
    <dbReference type="NCBI Taxonomy" id="599839"/>
    <lineage>
        <taxon>Eukaryota</taxon>
        <taxon>Fungi</taxon>
        <taxon>Dikarya</taxon>
        <taxon>Basidiomycota</taxon>
        <taxon>Agaricomycotina</taxon>
        <taxon>Agaricomycetes</taxon>
        <taxon>Polyporales</taxon>
        <taxon>Fibroporiaceae</taxon>
        <taxon>Fibroporia</taxon>
    </lineage>
</organism>
<evidence type="ECO:0000256" key="13">
    <source>
        <dbReference type="ARBA" id="ARBA00050045"/>
    </source>
</evidence>
<dbReference type="PANTHER" id="PTHR19211">
    <property type="entry name" value="ATP-BINDING TRANSPORT PROTEIN-RELATED"/>
    <property type="match status" value="1"/>
</dbReference>
<proteinExistence type="inferred from homology"/>
<dbReference type="InterPro" id="IPR011989">
    <property type="entry name" value="ARM-like"/>
</dbReference>
<dbReference type="FunCoup" id="J4HW15">
    <property type="interactions" value="20"/>
</dbReference>
<accession>J4HW15</accession>
<dbReference type="HOGENOM" id="CLU_002848_0_1_1"/>
<dbReference type="Gene3D" id="3.40.50.300">
    <property type="entry name" value="P-loop containing nucleotide triphosphate hydrolases"/>
    <property type="match status" value="2"/>
</dbReference>
<dbReference type="GO" id="GO:0006338">
    <property type="term" value="P:chromatin remodeling"/>
    <property type="evidence" value="ECO:0007669"/>
    <property type="project" value="UniProtKB-ARBA"/>
</dbReference>
<protein>
    <recommendedName>
        <fullName evidence="12">Elongation factor 3</fullName>
    </recommendedName>
    <alternativeName>
        <fullName evidence="13">Eukaryotic elongation factor 3</fullName>
    </alternativeName>
</protein>
<dbReference type="InterPro" id="IPR023780">
    <property type="entry name" value="Chromo_domain"/>
</dbReference>
<feature type="compositionally biased region" description="Basic and acidic residues" evidence="15">
    <location>
        <begin position="1076"/>
        <end position="1085"/>
    </location>
</feature>
<sequence>MSPIAMPVALDLQFAPLLDTLRTAPTAPDAKAAADRLAREISKVGLEALSDAHILTTLHSFATNKKSGYERESAAVAFQSMGTTIGSPVAPLLLPSLPVLFELYMDKGDVVRSAASAAVKSILKHFPPESTRVVFRALEDILENGKWRTKVGVLDAIRSFTTSAKDAVANELGNTIPKVEIAMHDTKQEVSSAAIKCATALCSTLANPDLSPHIPSLVKCMANPEAVPACIKALSSTTFVAEVTAPALAVLVPLLNRALSDRSMEVQRRTVVVVDNLVKLVREPKIAATYLSPLVDGVEKIAKGAAFPEVRAFAETALDTLYKSGASKDGPPPARRDIDAETSSAFSSLQSLLPAVFTSSTIELGNGSRTPRHPLLARTLEFEASLVADLVHDRRFTDSSVWNRCVGACLAPWFSGGAQDATKFAESVRLHFHAIDKAKYAMGPTNADDEGELLCDTQFSLAYGALLLLSHTQLRLVRGRRYGILGTNGSGKSTLMRQLRDGKVENFPPQDQLKCVMVEHSLQGEDTTLSVIDFVASDKALSGIPRSRIRDQLLEVGFDDARQSEIVGGLSGGWKMKLELARAMLYNADLLLLDEPTNHLDRASVQWLEQYLMAQKKVTCLIISHDSGFLDTVTTDIIHYEMKKLVYYRGNLSTFVEKHPEAKSYYTLAATSVKFAFPPPGSLMGVRSNTRAILKMTNCTFTYPGRKTPSLFNVSCALSLSSRVGIIGPNGAGKSTLVKLLTGETEPQEGTVYKHPSLRIGYVSQHATHHIEHHLEKTPVQYIQWRFQDGHDREVLEKATRALTDEEKALLDTDFVGKNGQRRKLELIMGRQKLKKSLQYEIKWRGLDHRFNTWIPREELIEKGFTKLVHQFDDLEASREGAGQRDTSAHIVRKHLEDIGLDGDIAQYNEISGLSGGQKIKLVIAACLWNNPQICVLDEPSNFLDREALGGLAVAIRDWAGAVVIISHNEEFVTALCPEIWNVDLGRMTHKGKIAVVEDAFAVKSPKGSGTNTPARSRLQSPVASTAGTPAGSGAEDKAAGSVPAKKKKKLTRNQMKAQEERRRLRKLHWLTHGGQKPEDTDSDA</sequence>
<evidence type="ECO:0000256" key="1">
    <source>
        <dbReference type="ARBA" id="ARBA00004514"/>
    </source>
</evidence>
<dbReference type="InterPro" id="IPR016024">
    <property type="entry name" value="ARM-type_fold"/>
</dbReference>
<dbReference type="Pfam" id="PF24987">
    <property type="entry name" value="HEAT_EF3_N"/>
    <property type="match status" value="1"/>
</dbReference>
<dbReference type="GO" id="GO:0016887">
    <property type="term" value="F:ATP hydrolysis activity"/>
    <property type="evidence" value="ECO:0007669"/>
    <property type="project" value="InterPro"/>
</dbReference>
<feature type="region of interest" description="Disordered" evidence="15">
    <location>
        <begin position="1005"/>
        <end position="1085"/>
    </location>
</feature>
<dbReference type="Pfam" id="PF00385">
    <property type="entry name" value="Chromo"/>
    <property type="match status" value="1"/>
</dbReference>
<dbReference type="AlphaFoldDB" id="J4HW15"/>
<keyword evidence="19" id="KW-1185">Reference proteome</keyword>
<evidence type="ECO:0000313" key="19">
    <source>
        <dbReference type="Proteomes" id="UP000006352"/>
    </source>
</evidence>
<dbReference type="InterPro" id="IPR016197">
    <property type="entry name" value="Chromo-like_dom_sf"/>
</dbReference>
<keyword evidence="7" id="KW-0251">Elongation factor</keyword>
<dbReference type="Pfam" id="PF00005">
    <property type="entry name" value="ABC_tran"/>
    <property type="match status" value="2"/>
</dbReference>
<dbReference type="PROSITE" id="PS50013">
    <property type="entry name" value="CHROMO_2"/>
    <property type="match status" value="1"/>
</dbReference>
<dbReference type="InterPro" id="IPR027417">
    <property type="entry name" value="P-loop_NTPase"/>
</dbReference>
<dbReference type="OrthoDB" id="2110130at2759"/>
<dbReference type="SUPFAM" id="SSF48371">
    <property type="entry name" value="ARM repeat"/>
    <property type="match status" value="1"/>
</dbReference>
<evidence type="ECO:0000256" key="9">
    <source>
        <dbReference type="ARBA" id="ARBA00022840"/>
    </source>
</evidence>
<feature type="compositionally biased region" description="Polar residues" evidence="15">
    <location>
        <begin position="1008"/>
        <end position="1023"/>
    </location>
</feature>
<dbReference type="PROSITE" id="PS00211">
    <property type="entry name" value="ABC_TRANSPORTER_1"/>
    <property type="match status" value="1"/>
</dbReference>
<feature type="domain" description="ABC transporter" evidence="17">
    <location>
        <begin position="454"/>
        <end position="668"/>
    </location>
</feature>
<evidence type="ECO:0000256" key="12">
    <source>
        <dbReference type="ARBA" id="ARBA00050030"/>
    </source>
</evidence>
<evidence type="ECO:0000256" key="15">
    <source>
        <dbReference type="SAM" id="MobiDB-lite"/>
    </source>
</evidence>
<comment type="subcellular location">
    <subcellularLocation>
        <location evidence="1">Cytoplasm</location>
        <location evidence="1">Cytosol</location>
    </subcellularLocation>
</comment>
<evidence type="ECO:0000313" key="18">
    <source>
        <dbReference type="EMBL" id="CCM01472.1"/>
    </source>
</evidence>
<dbReference type="InterPro" id="IPR050611">
    <property type="entry name" value="ABCF"/>
</dbReference>
<gene>
    <name evidence="18" type="ORF">FIBRA_03526</name>
</gene>
<dbReference type="RefSeq" id="XP_012180755.1">
    <property type="nucleotide sequence ID" value="XM_012325365.1"/>
</dbReference>
<reference evidence="18 19" key="1">
    <citation type="journal article" date="2012" name="Appl. Environ. Microbiol.">
        <title>Short-read sequencing for genomic analysis of the brown rot fungus Fibroporia radiculosa.</title>
        <authorList>
            <person name="Tang J.D."/>
            <person name="Perkins A.D."/>
            <person name="Sonstegard T.S."/>
            <person name="Schroeder S.G."/>
            <person name="Burgess S.C."/>
            <person name="Diehl S.V."/>
        </authorList>
    </citation>
    <scope>NUCLEOTIDE SEQUENCE [LARGE SCALE GENOMIC DNA]</scope>
    <source>
        <strain evidence="18 19">TFFH 294</strain>
    </source>
</reference>
<dbReference type="Pfam" id="PF24984">
    <property type="entry name" value="HEAT_EF3_GNC1"/>
    <property type="match status" value="1"/>
</dbReference>
<evidence type="ECO:0000256" key="6">
    <source>
        <dbReference type="ARBA" id="ARBA00022741"/>
    </source>
</evidence>
<evidence type="ECO:0000256" key="7">
    <source>
        <dbReference type="ARBA" id="ARBA00022768"/>
    </source>
</evidence>
<evidence type="ECO:0000256" key="4">
    <source>
        <dbReference type="ARBA" id="ARBA00022490"/>
    </source>
</evidence>
<dbReference type="GO" id="GO:0005829">
    <property type="term" value="C:cytosol"/>
    <property type="evidence" value="ECO:0007669"/>
    <property type="project" value="UniProtKB-SubCell"/>
</dbReference>
<dbReference type="PROSITE" id="PS50077">
    <property type="entry name" value="HEAT_REPEAT"/>
    <property type="match status" value="1"/>
</dbReference>
<comment type="similarity">
    <text evidence="3">Belongs to the ABC transporter superfamily. ABCF family. EF3 subfamily.</text>
</comment>
<dbReference type="FunFam" id="1.25.10.10:FF:000076">
    <property type="entry name" value="Elongation factor 3"/>
    <property type="match status" value="1"/>
</dbReference>
<dbReference type="InterPro" id="IPR015688">
    <property type="entry name" value="eEF3_ABC2_chromodomain-like"/>
</dbReference>
<evidence type="ECO:0000256" key="3">
    <source>
        <dbReference type="ARBA" id="ARBA00011054"/>
    </source>
</evidence>
<dbReference type="InterPro" id="IPR000953">
    <property type="entry name" value="Chromo/chromo_shadow_dom"/>
</dbReference>
<evidence type="ECO:0000256" key="11">
    <source>
        <dbReference type="ARBA" id="ARBA00049360"/>
    </source>
</evidence>
<keyword evidence="5" id="KW-0677">Repeat</keyword>
<dbReference type="EMBL" id="HE797034">
    <property type="protein sequence ID" value="CCM01472.1"/>
    <property type="molecule type" value="Genomic_DNA"/>
</dbReference>
<keyword evidence="4" id="KW-0963">Cytoplasm</keyword>
<dbReference type="Gene3D" id="2.40.50.990">
    <property type="match status" value="1"/>
</dbReference>
<dbReference type="SUPFAM" id="SSF54160">
    <property type="entry name" value="Chromo domain-like"/>
    <property type="match status" value="1"/>
</dbReference>
<dbReference type="GO" id="GO:0005524">
    <property type="term" value="F:ATP binding"/>
    <property type="evidence" value="ECO:0007669"/>
    <property type="project" value="UniProtKB-KW"/>
</dbReference>
<feature type="compositionally biased region" description="Low complexity" evidence="15">
    <location>
        <begin position="1024"/>
        <end position="1034"/>
    </location>
</feature>
<feature type="domain" description="Chromo" evidence="16">
    <location>
        <begin position="823"/>
        <end position="884"/>
    </location>
</feature>
<keyword evidence="10" id="KW-0694">RNA-binding</keyword>
<dbReference type="InterPro" id="IPR003439">
    <property type="entry name" value="ABC_transporter-like_ATP-bd"/>
</dbReference>
<comment type="pathway">
    <text evidence="2">Protein biosynthesis; polypeptide chain elongation.</text>
</comment>
<dbReference type="GO" id="GO:0003723">
    <property type="term" value="F:RNA binding"/>
    <property type="evidence" value="ECO:0007669"/>
    <property type="project" value="UniProtKB-KW"/>
</dbReference>
<dbReference type="PANTHER" id="PTHR19211:SF14">
    <property type="entry name" value="ATP-BINDING CASSETTE SUB-FAMILY F MEMBER 1"/>
    <property type="match status" value="1"/>
</dbReference>
<evidence type="ECO:0000256" key="2">
    <source>
        <dbReference type="ARBA" id="ARBA00004815"/>
    </source>
</evidence>
<dbReference type="Proteomes" id="UP000006352">
    <property type="component" value="Unassembled WGS sequence"/>
</dbReference>
<evidence type="ECO:0000259" key="16">
    <source>
        <dbReference type="PROSITE" id="PS50013"/>
    </source>
</evidence>
<dbReference type="SMART" id="SM00298">
    <property type="entry name" value="CHROMO"/>
    <property type="match status" value="1"/>
</dbReference>
<name>J4HW15_9APHY</name>
<dbReference type="Gene3D" id="1.25.10.10">
    <property type="entry name" value="Leucine-rich Repeat Variant"/>
    <property type="match status" value="1"/>
</dbReference>
<keyword evidence="8" id="KW-0378">Hydrolase</keyword>
<keyword evidence="9" id="KW-0067">ATP-binding</keyword>
<keyword evidence="6" id="KW-0547">Nucleotide-binding</keyword>
<dbReference type="InterPro" id="IPR047038">
    <property type="entry name" value="eEF3_chromodomain-like_sf"/>
</dbReference>
<dbReference type="InterPro" id="IPR003593">
    <property type="entry name" value="AAA+_ATPase"/>
</dbReference>
<feature type="domain" description="ABC transporter" evidence="17">
    <location>
        <begin position="694"/>
        <end position="1010"/>
    </location>
</feature>
<dbReference type="CDD" id="cd18626">
    <property type="entry name" value="CD_eEF3"/>
    <property type="match status" value="1"/>
</dbReference>
<evidence type="ECO:0000256" key="8">
    <source>
        <dbReference type="ARBA" id="ARBA00022801"/>
    </source>
</evidence>
<dbReference type="FunFam" id="2.40.50.990:FF:000002">
    <property type="entry name" value="mRNA export factor elf1"/>
    <property type="match status" value="1"/>
</dbReference>
<dbReference type="InterPro" id="IPR017871">
    <property type="entry name" value="ABC_transporter-like_CS"/>
</dbReference>
<dbReference type="STRING" id="599839.J4HW15"/>
<evidence type="ECO:0000259" key="17">
    <source>
        <dbReference type="PROSITE" id="PS50893"/>
    </source>
</evidence>
<dbReference type="SUPFAM" id="SSF52540">
    <property type="entry name" value="P-loop containing nucleoside triphosphate hydrolases"/>
    <property type="match status" value="2"/>
</dbReference>
<dbReference type="SMART" id="SM00382">
    <property type="entry name" value="AAA"/>
    <property type="match status" value="2"/>
</dbReference>